<dbReference type="AlphaFoldDB" id="A0A941GJ41"/>
<gene>
    <name evidence="2" type="ORF">KD144_16095</name>
</gene>
<dbReference type="Gene3D" id="3.40.630.30">
    <property type="match status" value="1"/>
</dbReference>
<evidence type="ECO:0000313" key="2">
    <source>
        <dbReference type="EMBL" id="MBR8671057.1"/>
    </source>
</evidence>
<dbReference type="EMBL" id="JAGTPX010000018">
    <property type="protein sequence ID" value="MBR8671057.1"/>
    <property type="molecule type" value="Genomic_DNA"/>
</dbReference>
<protein>
    <submittedName>
        <fullName evidence="2">GNAT family N-acetyltransferase</fullName>
    </submittedName>
</protein>
<sequence>MLLKSLGKNIYIKQPEWKELAFVEWYRRMVQPTDKRNLYYLIYTYEDIPVGEVSFQRFDKEKGLAELNVKIAYKYRKKGYAKEAISLLLNYYFYEFNGEVMVDRVAKIIYQGKNF</sequence>
<dbReference type="RefSeq" id="WP_212120085.1">
    <property type="nucleotide sequence ID" value="NZ_JAGTPX020000039.1"/>
</dbReference>
<dbReference type="SUPFAM" id="SSF55729">
    <property type="entry name" value="Acyl-CoA N-acyltransferases (Nat)"/>
    <property type="match status" value="1"/>
</dbReference>
<dbReference type="Pfam" id="PF13302">
    <property type="entry name" value="Acetyltransf_3"/>
    <property type="match status" value="1"/>
</dbReference>
<organism evidence="2">
    <name type="scientific">Niallia circulans</name>
    <name type="common">Bacillus circulans</name>
    <dbReference type="NCBI Taxonomy" id="1397"/>
    <lineage>
        <taxon>Bacteria</taxon>
        <taxon>Bacillati</taxon>
        <taxon>Bacillota</taxon>
        <taxon>Bacilli</taxon>
        <taxon>Bacillales</taxon>
        <taxon>Bacillaceae</taxon>
        <taxon>Niallia</taxon>
    </lineage>
</organism>
<evidence type="ECO:0000259" key="1">
    <source>
        <dbReference type="Pfam" id="PF13302"/>
    </source>
</evidence>
<accession>A0A941GJ41</accession>
<reference evidence="2" key="1">
    <citation type="submission" date="2021-04" db="EMBL/GenBank/DDBJ databases">
        <title>Genomic analysis of electroactive and textile dye degrading Bacillus circulans strain: DC10 isolated from constructed wetland-microbial fuel cells treating textile dye wastewaters.</title>
        <authorList>
            <person name="Patel D.U."/>
            <person name="Desai C.R."/>
        </authorList>
    </citation>
    <scope>NUCLEOTIDE SEQUENCE</scope>
    <source>
        <strain evidence="2">DC10</strain>
    </source>
</reference>
<feature type="domain" description="N-acetyltransferase" evidence="1">
    <location>
        <begin position="19"/>
        <end position="102"/>
    </location>
</feature>
<dbReference type="InterPro" id="IPR000182">
    <property type="entry name" value="GNAT_dom"/>
</dbReference>
<name>A0A941GJ41_NIACI</name>
<dbReference type="GO" id="GO:0016747">
    <property type="term" value="F:acyltransferase activity, transferring groups other than amino-acyl groups"/>
    <property type="evidence" value="ECO:0007669"/>
    <property type="project" value="InterPro"/>
</dbReference>
<comment type="caution">
    <text evidence="2">The sequence shown here is derived from an EMBL/GenBank/DDBJ whole genome shotgun (WGS) entry which is preliminary data.</text>
</comment>
<dbReference type="InterPro" id="IPR016181">
    <property type="entry name" value="Acyl_CoA_acyltransferase"/>
</dbReference>
<proteinExistence type="predicted"/>